<name>A0A174U2E5_9CLOT</name>
<dbReference type="EMBL" id="CZBO01000004">
    <property type="protein sequence ID" value="CUQ16372.1"/>
    <property type="molecule type" value="Genomic_DNA"/>
</dbReference>
<evidence type="ECO:0000313" key="1">
    <source>
        <dbReference type="EMBL" id="CUQ16372.1"/>
    </source>
</evidence>
<proteinExistence type="predicted"/>
<protein>
    <recommendedName>
        <fullName evidence="3">DUF3806 domain-containing protein</fullName>
    </recommendedName>
</protein>
<organism evidence="1 2">
    <name type="scientific">Clostridium baratii</name>
    <dbReference type="NCBI Taxonomy" id="1561"/>
    <lineage>
        <taxon>Bacteria</taxon>
        <taxon>Bacillati</taxon>
        <taxon>Bacillota</taxon>
        <taxon>Clostridia</taxon>
        <taxon>Eubacteriales</taxon>
        <taxon>Clostridiaceae</taxon>
        <taxon>Clostridium</taxon>
    </lineage>
</organism>
<dbReference type="Proteomes" id="UP000095563">
    <property type="component" value="Unassembled WGS sequence"/>
</dbReference>
<gene>
    <name evidence="1" type="ORF">ERS852568_02160</name>
</gene>
<evidence type="ECO:0008006" key="3">
    <source>
        <dbReference type="Google" id="ProtNLM"/>
    </source>
</evidence>
<evidence type="ECO:0000313" key="2">
    <source>
        <dbReference type="Proteomes" id="UP000095563"/>
    </source>
</evidence>
<reference evidence="1 2" key="1">
    <citation type="submission" date="2015-09" db="EMBL/GenBank/DDBJ databases">
        <authorList>
            <consortium name="Pathogen Informatics"/>
        </authorList>
    </citation>
    <scope>NUCLEOTIDE SEQUENCE [LARGE SCALE GENOMIC DNA]</scope>
    <source>
        <strain evidence="1 2">2789STDY5834956</strain>
    </source>
</reference>
<accession>A0A174U2E5</accession>
<sequence length="157" mass="18117">MVEKVIERFNKAEQKEVKTTEDNLQLQMIAFAIQTKRKLENAIDEDIDFSIKSLGHIDEFLESLHKEYIREGSNFDDDLHTGICFRVGAYIGETIRNMIDVNWAMGEDGIPCLEFKSNDGMWNSFPIRKVAKRLSNGEEDNIQGFAITTLEYAKEYV</sequence>
<dbReference type="RefSeq" id="WP_055208000.1">
    <property type="nucleotide sequence ID" value="NZ_CZBO01000004.1"/>
</dbReference>
<dbReference type="AlphaFoldDB" id="A0A174U2E5"/>